<keyword evidence="3" id="KW-1185">Reference proteome</keyword>
<dbReference type="KEGG" id="ttf:THTE_2338"/>
<accession>A0A286RG54</accession>
<dbReference type="Gene3D" id="3.20.20.80">
    <property type="entry name" value="Glycosidases"/>
    <property type="match status" value="1"/>
</dbReference>
<dbReference type="Proteomes" id="UP000215086">
    <property type="component" value="Chromosome"/>
</dbReference>
<proteinExistence type="predicted"/>
<dbReference type="SUPFAM" id="SSF51445">
    <property type="entry name" value="(Trans)glycosidases"/>
    <property type="match status" value="1"/>
</dbReference>
<dbReference type="InterPro" id="IPR017853">
    <property type="entry name" value="GH"/>
</dbReference>
<evidence type="ECO:0000313" key="2">
    <source>
        <dbReference type="EMBL" id="ASV74940.1"/>
    </source>
</evidence>
<reference evidence="2 3" key="1">
    <citation type="journal article" name="Front. Microbiol.">
        <title>Sugar Metabolism of the First Thermophilic Planctomycete Thermogutta terrifontis: Comparative Genomic and Transcriptomic Approaches.</title>
        <authorList>
            <person name="Elcheninov A.G."/>
            <person name="Menzel P."/>
            <person name="Gudbergsdottir S.R."/>
            <person name="Slesarev A.I."/>
            <person name="Kadnikov V.V."/>
            <person name="Krogh A."/>
            <person name="Bonch-Osmolovskaya E.A."/>
            <person name="Peng X."/>
            <person name="Kublanov I.V."/>
        </authorList>
    </citation>
    <scope>NUCLEOTIDE SEQUENCE [LARGE SCALE GENOMIC DNA]</scope>
    <source>
        <strain evidence="2 3">R1</strain>
    </source>
</reference>
<gene>
    <name evidence="2" type="ORF">THTE_2338</name>
</gene>
<dbReference type="Pfam" id="PF19543">
    <property type="entry name" value="GH123_N"/>
    <property type="match status" value="2"/>
</dbReference>
<sequence>MRHVIDPIRLSSCDPVISPGKKMQTGLAVTLMITFMMASHLALSGEESRVQPPWLGSPAGQSDELLPPWTPVAVEGHAVHVWGRVYRFSDLPFPSQITSASQEILAGPIALGGTSAGQPLLWKGRELTVLESSPVRARLRIQAATDSLECNGTVLIEYDGMVRCDFELKPAHPDVALEKLDLEIPFRPERAKYLHFWPGRWGSVFNSRAIPPDGYQISFKPFFWIGDDERGLAWFAESDQNFWDVDPNRVIEVRPEKNSVVLVIHLVGKPRKLNTPLEYTFGFQATPVKPMQPDAWDYRICHMGNYGIEENPPGILDRLAEYGVRTICFHEHWTDIQNYPRTTHGEKLRKLVKACHDRGIQLLLYHGYEMSTLAPEWDQYHEECLVYPRAGGYKRQPEQTAYIVCYRSHWQDFICDGIAKLIDEYDIDGVYLDGTSEPWGCRNQLHGCGYVKPDGSVGTTYPIFAVRQTMRRIYTIVKKHNPNGQVNVHQSTCMVIPTLAFATSYWDGEHLQSIKRPESPGEVLPLDAFRAEFMGRNWGVPAELLWYPSGPFQRREAVGLALLHDVPVRPNRMEDVAVSARMWRAFDELGRHEAEWIPYWDSARFVRCDQDAVKVSLHNRPGGGFILVAFNLAQEKCRARLTIDFSALGQSETVTAREVVSEAPVSIAGNILELELNGLDYAMIRVQPR</sequence>
<dbReference type="RefSeq" id="WP_095415128.1">
    <property type="nucleotide sequence ID" value="NZ_CP018477.1"/>
</dbReference>
<evidence type="ECO:0000259" key="1">
    <source>
        <dbReference type="Pfam" id="PF19543"/>
    </source>
</evidence>
<dbReference type="AlphaFoldDB" id="A0A286RG54"/>
<protein>
    <recommendedName>
        <fullName evidence="1">Glycoside hydrolase 123-like N-terminal domain-containing protein</fullName>
    </recommendedName>
</protein>
<organism evidence="2 3">
    <name type="scientific">Thermogutta terrifontis</name>
    <dbReference type="NCBI Taxonomy" id="1331910"/>
    <lineage>
        <taxon>Bacteria</taxon>
        <taxon>Pseudomonadati</taxon>
        <taxon>Planctomycetota</taxon>
        <taxon>Planctomycetia</taxon>
        <taxon>Pirellulales</taxon>
        <taxon>Thermoguttaceae</taxon>
        <taxon>Thermogutta</taxon>
    </lineage>
</organism>
<dbReference type="EMBL" id="CP018477">
    <property type="protein sequence ID" value="ASV74940.1"/>
    <property type="molecule type" value="Genomic_DNA"/>
</dbReference>
<name>A0A286RG54_9BACT</name>
<feature type="domain" description="Glycoside hydrolase 123-like N-terminal" evidence="1">
    <location>
        <begin position="21"/>
        <end position="376"/>
    </location>
</feature>
<dbReference type="InterPro" id="IPR045711">
    <property type="entry name" value="GH123-like_N"/>
</dbReference>
<evidence type="ECO:0000313" key="3">
    <source>
        <dbReference type="Proteomes" id="UP000215086"/>
    </source>
</evidence>
<feature type="domain" description="Glycoside hydrolase 123-like N-terminal" evidence="1">
    <location>
        <begin position="467"/>
        <end position="652"/>
    </location>
</feature>
<dbReference type="OrthoDB" id="601823at2"/>